<dbReference type="RefSeq" id="WP_149266866.1">
    <property type="nucleotide sequence ID" value="NZ_VFJB01000007.1"/>
</dbReference>
<dbReference type="EMBL" id="VFJB01000007">
    <property type="protein sequence ID" value="KAA0257485.1"/>
    <property type="molecule type" value="Genomic_DNA"/>
</dbReference>
<dbReference type="InterPro" id="IPR019106">
    <property type="entry name" value="T4SS_TrbC"/>
</dbReference>
<evidence type="ECO:0000313" key="2">
    <source>
        <dbReference type="Proteomes" id="UP000322876"/>
    </source>
</evidence>
<gene>
    <name evidence="1" type="ORF">FHQ18_09080</name>
</gene>
<keyword evidence="2" id="KW-1185">Reference proteome</keyword>
<dbReference type="Proteomes" id="UP000322876">
    <property type="component" value="Unassembled WGS sequence"/>
</dbReference>
<dbReference type="AlphaFoldDB" id="A0A5A8F241"/>
<protein>
    <recommendedName>
        <fullName evidence="3">Type-F conjugative transfer system pilin assembly protein TrbC</fullName>
    </recommendedName>
</protein>
<accession>A0A5A8F241</accession>
<evidence type="ECO:0008006" key="3">
    <source>
        <dbReference type="Google" id="ProtNLM"/>
    </source>
</evidence>
<organism evidence="1 2">
    <name type="scientific">Deferribacter autotrophicus</name>
    <dbReference type="NCBI Taxonomy" id="500465"/>
    <lineage>
        <taxon>Bacteria</taxon>
        <taxon>Pseudomonadati</taxon>
        <taxon>Deferribacterota</taxon>
        <taxon>Deferribacteres</taxon>
        <taxon>Deferribacterales</taxon>
        <taxon>Deferribacteraceae</taxon>
        <taxon>Deferribacter</taxon>
    </lineage>
</organism>
<dbReference type="OrthoDB" id="7846052at2"/>
<dbReference type="Pfam" id="PF09673">
    <property type="entry name" value="TrbC_Ftype"/>
    <property type="match status" value="1"/>
</dbReference>
<sequence>MKRVVFIFLVLFVFNVVYADTYKFPQPMIKYDMKDIIEQTKRFREMYRKYGRYKKPQLVYLYSDSVPKTTVESVFKQAKKIKSIEFTGCLKGFIGNTSKDLRKFIEKQVKKGKIDNIEVRLDPFFFRDLNVTQVPALVYAHCTEQPVECDYDYIVYGDSRLDYLVEKIYEASKDKLIGKVLKELRNF</sequence>
<name>A0A5A8F241_9BACT</name>
<reference evidence="1 2" key="1">
    <citation type="submission" date="2019-06" db="EMBL/GenBank/DDBJ databases">
        <title>Genomic insights into carbon and energy metabolism of Deferribacter autotrophicus revealed new metabolic traits in the phylum Deferribacteres.</title>
        <authorList>
            <person name="Slobodkin A.I."/>
            <person name="Slobodkina G.B."/>
            <person name="Allioux M."/>
            <person name="Alain K."/>
            <person name="Jebbar M."/>
            <person name="Shadrin V."/>
            <person name="Kublanov I.V."/>
            <person name="Toshchakov S.V."/>
            <person name="Bonch-Osmolovskaya E.A."/>
        </authorList>
    </citation>
    <scope>NUCLEOTIDE SEQUENCE [LARGE SCALE GENOMIC DNA]</scope>
    <source>
        <strain evidence="1 2">SL50</strain>
    </source>
</reference>
<evidence type="ECO:0000313" key="1">
    <source>
        <dbReference type="EMBL" id="KAA0257485.1"/>
    </source>
</evidence>
<proteinExistence type="predicted"/>
<comment type="caution">
    <text evidence="1">The sequence shown here is derived from an EMBL/GenBank/DDBJ whole genome shotgun (WGS) entry which is preliminary data.</text>
</comment>